<evidence type="ECO:0000256" key="9">
    <source>
        <dbReference type="SAM" id="MobiDB-lite"/>
    </source>
</evidence>
<evidence type="ECO:0000256" key="8">
    <source>
        <dbReference type="PIRSR" id="PIRSR607745-1"/>
    </source>
</evidence>
<comment type="similarity">
    <text evidence="2">Belongs to the COX17 family.</text>
</comment>
<feature type="binding site" evidence="8">
    <location>
        <position position="25"/>
    </location>
    <ligand>
        <name>Cu cation</name>
        <dbReference type="ChEBI" id="CHEBI:23378"/>
    </ligand>
</feature>
<dbReference type="InterPro" id="IPR009069">
    <property type="entry name" value="Cys_alpha_HP_mot_SF"/>
</dbReference>
<dbReference type="PANTHER" id="PTHR16719">
    <property type="entry name" value="CYTOCHROME C OXIDASE COPPER CHAPERONE"/>
    <property type="match status" value="1"/>
</dbReference>
<dbReference type="eggNOG" id="KOG3496">
    <property type="taxonomic scope" value="Eukaryota"/>
</dbReference>
<name>B6JVN4_SCHJY</name>
<sequence length="67" mass="7429">MSEKMPASDASAVQQPEQEEKPKPCCACPETRKARDACLLESKNGPIECAKLIEAHRKCMAQYGYEV</sequence>
<dbReference type="GO" id="GO:0005507">
    <property type="term" value="F:copper ion binding"/>
    <property type="evidence" value="ECO:0007669"/>
    <property type="project" value="InterPro"/>
</dbReference>
<keyword evidence="7" id="KW-0143">Chaperone</keyword>
<organism evidence="10 12">
    <name type="scientific">Schizosaccharomyces japonicus (strain yFS275 / FY16936)</name>
    <name type="common">Fission yeast</name>
    <dbReference type="NCBI Taxonomy" id="402676"/>
    <lineage>
        <taxon>Eukaryota</taxon>
        <taxon>Fungi</taxon>
        <taxon>Dikarya</taxon>
        <taxon>Ascomycota</taxon>
        <taxon>Taphrinomycotina</taxon>
        <taxon>Schizosaccharomycetes</taxon>
        <taxon>Schizosaccharomycetales</taxon>
        <taxon>Schizosaccharomycetaceae</taxon>
        <taxon>Schizosaccharomyces</taxon>
    </lineage>
</organism>
<dbReference type="Pfam" id="PF05051">
    <property type="entry name" value="COX17"/>
    <property type="match status" value="1"/>
</dbReference>
<feature type="region of interest" description="Disordered" evidence="9">
    <location>
        <begin position="1"/>
        <end position="25"/>
    </location>
</feature>
<dbReference type="GO" id="GO:0016531">
    <property type="term" value="F:copper chaperone activity"/>
    <property type="evidence" value="ECO:0007669"/>
    <property type="project" value="InterPro"/>
</dbReference>
<evidence type="ECO:0000256" key="3">
    <source>
        <dbReference type="ARBA" id="ARBA00022723"/>
    </source>
</evidence>
<evidence type="ECO:0000256" key="6">
    <source>
        <dbReference type="ARBA" id="ARBA00023157"/>
    </source>
</evidence>
<evidence type="ECO:0000256" key="4">
    <source>
        <dbReference type="ARBA" id="ARBA00023008"/>
    </source>
</evidence>
<dbReference type="JaponicusDB" id="SJAG_00449">
    <property type="gene designation" value="cox17"/>
</dbReference>
<keyword evidence="4 8" id="KW-0186">Copper</keyword>
<reference evidence="10 12" key="1">
    <citation type="journal article" date="2011" name="Science">
        <title>Comparative functional genomics of the fission yeasts.</title>
        <authorList>
            <person name="Rhind N."/>
            <person name="Chen Z."/>
            <person name="Yassour M."/>
            <person name="Thompson D.A."/>
            <person name="Haas B.J."/>
            <person name="Habib N."/>
            <person name="Wapinski I."/>
            <person name="Roy S."/>
            <person name="Lin M.F."/>
            <person name="Heiman D.I."/>
            <person name="Young S.K."/>
            <person name="Furuya K."/>
            <person name="Guo Y."/>
            <person name="Pidoux A."/>
            <person name="Chen H.M."/>
            <person name="Robbertse B."/>
            <person name="Goldberg J.M."/>
            <person name="Aoki K."/>
            <person name="Bayne E.H."/>
            <person name="Berlin A.M."/>
            <person name="Desjardins C.A."/>
            <person name="Dobbs E."/>
            <person name="Dukaj L."/>
            <person name="Fan L."/>
            <person name="FitzGerald M.G."/>
            <person name="French C."/>
            <person name="Gujja S."/>
            <person name="Hansen K."/>
            <person name="Keifenheim D."/>
            <person name="Levin J.Z."/>
            <person name="Mosher R.A."/>
            <person name="Mueller C.A."/>
            <person name="Pfiffner J."/>
            <person name="Priest M."/>
            <person name="Russ C."/>
            <person name="Smialowska A."/>
            <person name="Swoboda P."/>
            <person name="Sykes S.M."/>
            <person name="Vaughn M."/>
            <person name="Vengrova S."/>
            <person name="Yoder R."/>
            <person name="Zeng Q."/>
            <person name="Allshire R."/>
            <person name="Baulcombe D."/>
            <person name="Birren B.W."/>
            <person name="Brown W."/>
            <person name="Ekwall K."/>
            <person name="Kellis M."/>
            <person name="Leatherwood J."/>
            <person name="Levin H."/>
            <person name="Margalit H."/>
            <person name="Martienssen R."/>
            <person name="Nieduszynski C.A."/>
            <person name="Spatafora J.W."/>
            <person name="Friedman N."/>
            <person name="Dalgaard J.Z."/>
            <person name="Baumann P."/>
            <person name="Niki H."/>
            <person name="Regev A."/>
            <person name="Nusbaum C."/>
        </authorList>
    </citation>
    <scope>NUCLEOTIDE SEQUENCE [LARGE SCALE GENOMIC DNA]</scope>
    <source>
        <strain evidence="12">yFS275 / FY16936</strain>
    </source>
</reference>
<dbReference type="GeneID" id="7047947"/>
<dbReference type="FunFam" id="1.10.287.1130:FF:000005">
    <property type="entry name" value="Cytochrome c oxidase assembly protein subunit 17"/>
    <property type="match status" value="1"/>
</dbReference>
<gene>
    <name evidence="11" type="primary">cox17</name>
    <name evidence="10" type="ORF">SJAG_00449</name>
</gene>
<evidence type="ECO:0000256" key="5">
    <source>
        <dbReference type="ARBA" id="ARBA00023128"/>
    </source>
</evidence>
<keyword evidence="5" id="KW-0496">Mitochondrion</keyword>
<evidence type="ECO:0000313" key="11">
    <source>
        <dbReference type="JaponicusDB" id="SJAG_00449"/>
    </source>
</evidence>
<dbReference type="PANTHER" id="PTHR16719:SF0">
    <property type="entry name" value="CYTOCHROME C OXIDASE COPPER CHAPERONE"/>
    <property type="match status" value="1"/>
</dbReference>
<evidence type="ECO:0000313" key="10">
    <source>
        <dbReference type="EMBL" id="EEB05435.1"/>
    </source>
</evidence>
<dbReference type="InterPro" id="IPR007745">
    <property type="entry name" value="Cyt_c_oxidase_Cu-chaperone"/>
</dbReference>
<evidence type="ECO:0000256" key="7">
    <source>
        <dbReference type="ARBA" id="ARBA00023186"/>
    </source>
</evidence>
<proteinExistence type="inferred from homology"/>
<comment type="subcellular location">
    <subcellularLocation>
        <location evidence="1">Mitochondrion intermembrane space</location>
    </subcellularLocation>
</comment>
<dbReference type="Gene3D" id="1.10.287.1130">
    <property type="entry name" value="CytochromE C oxidase copper chaperone"/>
    <property type="match status" value="1"/>
</dbReference>
<keyword evidence="12" id="KW-1185">Reference proteome</keyword>
<dbReference type="AlphaFoldDB" id="B6JVN4"/>
<dbReference type="RefSeq" id="XP_002171728.1">
    <property type="nucleotide sequence ID" value="XM_002171692.2"/>
</dbReference>
<feature type="binding site" evidence="8">
    <location>
        <position position="26"/>
    </location>
    <ligand>
        <name>Cu cation</name>
        <dbReference type="ChEBI" id="CHEBI:23378"/>
    </ligand>
</feature>
<evidence type="ECO:0000256" key="2">
    <source>
        <dbReference type="ARBA" id="ARBA00009241"/>
    </source>
</evidence>
<keyword evidence="6" id="KW-1015">Disulfide bond</keyword>
<dbReference type="OrthoDB" id="1915887at2759"/>
<dbReference type="VEuPathDB" id="FungiDB:SJAG_00449"/>
<dbReference type="PROSITE" id="PS51808">
    <property type="entry name" value="CHCH"/>
    <property type="match status" value="1"/>
</dbReference>
<protein>
    <submittedName>
        <fullName evidence="10">Cytochrome C oxidase copper chaperone Cox17</fullName>
    </submittedName>
</protein>
<evidence type="ECO:0000256" key="1">
    <source>
        <dbReference type="ARBA" id="ARBA00004569"/>
    </source>
</evidence>
<dbReference type="STRING" id="402676.B6JVN4"/>
<accession>B6JVN4</accession>
<dbReference type="SUPFAM" id="SSF47072">
    <property type="entry name" value="Cysteine alpha-hairpin motif"/>
    <property type="match status" value="1"/>
</dbReference>
<dbReference type="OMA" id="CCVCKPE"/>
<dbReference type="GO" id="GO:0005758">
    <property type="term" value="C:mitochondrial intermembrane space"/>
    <property type="evidence" value="ECO:0007669"/>
    <property type="project" value="UniProtKB-SubCell"/>
</dbReference>
<dbReference type="Proteomes" id="UP000001744">
    <property type="component" value="Unassembled WGS sequence"/>
</dbReference>
<keyword evidence="3 8" id="KW-0479">Metal-binding</keyword>
<dbReference type="EMBL" id="KE651166">
    <property type="protein sequence ID" value="EEB05435.1"/>
    <property type="molecule type" value="Genomic_DNA"/>
</dbReference>
<evidence type="ECO:0000313" key="12">
    <source>
        <dbReference type="Proteomes" id="UP000001744"/>
    </source>
</evidence>
<dbReference type="HOGENOM" id="CLU_149618_3_1_1"/>